<feature type="domain" description="Rab-GAP TBC" evidence="2">
    <location>
        <begin position="562"/>
        <end position="756"/>
    </location>
</feature>
<dbReference type="Gene3D" id="1.10.8.270">
    <property type="entry name" value="putative rabgap domain of human tbc1 domain family member 14 like domains"/>
    <property type="match status" value="1"/>
</dbReference>
<dbReference type="Gene3D" id="1.10.472.80">
    <property type="entry name" value="Ypt/Rab-GAP domain of gyp1p, domain 3"/>
    <property type="match status" value="1"/>
</dbReference>
<dbReference type="InterPro" id="IPR000195">
    <property type="entry name" value="Rab-GAP-TBC_dom"/>
</dbReference>
<dbReference type="EMBL" id="JAQQPM010000004">
    <property type="protein sequence ID" value="KAK2070721.1"/>
    <property type="molecule type" value="Genomic_DNA"/>
</dbReference>
<dbReference type="GO" id="GO:0031267">
    <property type="term" value="F:small GTPase binding"/>
    <property type="evidence" value="ECO:0007669"/>
    <property type="project" value="TreeGrafter"/>
</dbReference>
<feature type="compositionally biased region" description="Low complexity" evidence="1">
    <location>
        <begin position="89"/>
        <end position="102"/>
    </location>
</feature>
<organism evidence="3 4">
    <name type="scientific">Phyllachora maydis</name>
    <dbReference type="NCBI Taxonomy" id="1825666"/>
    <lineage>
        <taxon>Eukaryota</taxon>
        <taxon>Fungi</taxon>
        <taxon>Dikarya</taxon>
        <taxon>Ascomycota</taxon>
        <taxon>Pezizomycotina</taxon>
        <taxon>Sordariomycetes</taxon>
        <taxon>Sordariomycetidae</taxon>
        <taxon>Phyllachorales</taxon>
        <taxon>Phyllachoraceae</taxon>
        <taxon>Phyllachora</taxon>
    </lineage>
</organism>
<sequence>MHEDADEPLVCANHAVAPESPTETDAPPSGPETTPVRTASSSQRQRRPLDRPRKRSWNGGPDHRSSPPRPSCDKGTGQSLASPGPTGPAPARDASDAPDPFDALAPLLMTSIPDAVFFDDFKSLSFSTRGSVMFGGKRIFPPASASPAAASPAAASPAAASPAAASASAASASAAVLGPSPPMAPPIDRNGSIAGLGIAGLGIAGLGSPSSPRPRVFLLRPREPPCVPREGPSPRSAVSSPAESPLQQPSAPRIHVMSTNAERESQKVRSLYESADGLDWQDGAQGSFAERLEPPGEVSSDEEEKAADGFPCTFHKAAAPPVTDAAPLRSSASPWLDAPSLGPHTTAPPTVFGTPPSASSLSPRPESRLRRDYELAGGLEDWEDVEGADVDRYGFITERRPASPRTEAPGARSPQYSPKPRNLLTKRPDSIFSSSPLASHIRIPSRKVSARSLNTHASETSNLSRRSARSSIRAVTNKLPHNKERRWMDEASDMLALQPGLADIDEEGQVAKHQEALRRKETERSEKWRKMAKVNKKGREGEGMDFEFDVKNPKLIERTWKGIPDCWRAAAWRSFLLASARAWKSEATDEVLAAEFRRLQDVSSTDDVQIDLDVPRTINRHVLFRRRYRGGQRLLFRVLHAIALYFPDTGYVQGMASLAATLLCYYDEELCFAMLVRLWDYRGLRRLYQPGFPGLMAALKEFEGHWLAQDKDVASKLNELLIDPTAYCTRWYLTLFNLSLPFSAQLRVWDIFMLLGESPPPVSNPPTLPNDADCGAAQGTCDPVGPTEAAPVAPSPPGFDVLHAASAALIHALRDILLGADFENAMKTLTSWVHVTDEELLMKVTHAKYKLHRGKRKDRDGGGKA</sequence>
<feature type="region of interest" description="Disordered" evidence="1">
    <location>
        <begin position="1"/>
        <end position="102"/>
    </location>
</feature>
<accession>A0AAD9I471</accession>
<evidence type="ECO:0000313" key="3">
    <source>
        <dbReference type="EMBL" id="KAK2070721.1"/>
    </source>
</evidence>
<gene>
    <name evidence="3" type="ORF">P8C59_005195</name>
</gene>
<dbReference type="AlphaFoldDB" id="A0AAD9I471"/>
<feature type="compositionally biased region" description="Polar residues" evidence="1">
    <location>
        <begin position="236"/>
        <end position="250"/>
    </location>
</feature>
<dbReference type="PANTHER" id="PTHR47219:SF9">
    <property type="entry name" value="GTPASE ACTIVATING PROTEIN AND CENTROSOME-ASSOCIATED, ISOFORM B"/>
    <property type="match status" value="1"/>
</dbReference>
<feature type="compositionally biased region" description="Low complexity" evidence="1">
    <location>
        <begin position="355"/>
        <end position="364"/>
    </location>
</feature>
<feature type="region of interest" description="Disordered" evidence="1">
    <location>
        <begin position="393"/>
        <end position="473"/>
    </location>
</feature>
<dbReference type="PANTHER" id="PTHR47219">
    <property type="entry name" value="RAB GTPASE-ACTIVATING PROTEIN 1-LIKE"/>
    <property type="match status" value="1"/>
</dbReference>
<feature type="compositionally biased region" description="Polar residues" evidence="1">
    <location>
        <begin position="451"/>
        <end position="463"/>
    </location>
</feature>
<dbReference type="FunFam" id="1.10.8.270:FF:000023">
    <property type="entry name" value="TBC domain-containing protein C1778.09"/>
    <property type="match status" value="1"/>
</dbReference>
<dbReference type="SMART" id="SM00164">
    <property type="entry name" value="TBC"/>
    <property type="match status" value="1"/>
</dbReference>
<proteinExistence type="predicted"/>
<dbReference type="InterPro" id="IPR050302">
    <property type="entry name" value="Rab_GAP_TBC_domain"/>
</dbReference>
<evidence type="ECO:0000256" key="1">
    <source>
        <dbReference type="SAM" id="MobiDB-lite"/>
    </source>
</evidence>
<dbReference type="Proteomes" id="UP001217918">
    <property type="component" value="Unassembled WGS sequence"/>
</dbReference>
<dbReference type="SUPFAM" id="SSF47923">
    <property type="entry name" value="Ypt/Rab-GAP domain of gyp1p"/>
    <property type="match status" value="2"/>
</dbReference>
<feature type="region of interest" description="Disordered" evidence="1">
    <location>
        <begin position="214"/>
        <end position="368"/>
    </location>
</feature>
<protein>
    <recommendedName>
        <fullName evidence="2">Rab-GAP TBC domain-containing protein</fullName>
    </recommendedName>
</protein>
<dbReference type="PROSITE" id="PS50086">
    <property type="entry name" value="TBC_RABGAP"/>
    <property type="match status" value="1"/>
</dbReference>
<dbReference type="InterPro" id="IPR035969">
    <property type="entry name" value="Rab-GAP_TBC_sf"/>
</dbReference>
<name>A0AAD9I471_9PEZI</name>
<keyword evidence="4" id="KW-1185">Reference proteome</keyword>
<dbReference type="Pfam" id="PF00566">
    <property type="entry name" value="RabGAP-TBC"/>
    <property type="match status" value="1"/>
</dbReference>
<evidence type="ECO:0000259" key="2">
    <source>
        <dbReference type="PROSITE" id="PS50086"/>
    </source>
</evidence>
<dbReference type="FunFam" id="1.10.472.80:FF:000055">
    <property type="entry name" value="TBC domain-containing protein C1778.09"/>
    <property type="match status" value="1"/>
</dbReference>
<evidence type="ECO:0000313" key="4">
    <source>
        <dbReference type="Proteomes" id="UP001217918"/>
    </source>
</evidence>
<comment type="caution">
    <text evidence="3">The sequence shown here is derived from an EMBL/GenBank/DDBJ whole genome shotgun (WGS) entry which is preliminary data.</text>
</comment>
<feature type="region of interest" description="Disordered" evidence="1">
    <location>
        <begin position="144"/>
        <end position="165"/>
    </location>
</feature>
<dbReference type="GO" id="GO:0005096">
    <property type="term" value="F:GTPase activator activity"/>
    <property type="evidence" value="ECO:0007669"/>
    <property type="project" value="TreeGrafter"/>
</dbReference>
<reference evidence="3" key="1">
    <citation type="journal article" date="2023" name="Mol. Plant Microbe Interact.">
        <title>Elucidating the Obligate Nature and Biological Capacity of an Invasive Fungal Corn Pathogen.</title>
        <authorList>
            <person name="MacCready J.S."/>
            <person name="Roggenkamp E.M."/>
            <person name="Gdanetz K."/>
            <person name="Chilvers M.I."/>
        </authorList>
    </citation>
    <scope>NUCLEOTIDE SEQUENCE</scope>
    <source>
        <strain evidence="3">PM02</strain>
    </source>
</reference>